<protein>
    <submittedName>
        <fullName evidence="1">Uncharacterized protein</fullName>
    </submittedName>
</protein>
<dbReference type="Proteomes" id="UP001428341">
    <property type="component" value="Unassembled WGS sequence"/>
</dbReference>
<comment type="caution">
    <text evidence="1">The sequence shown here is derived from an EMBL/GenBank/DDBJ whole genome shotgun (WGS) entry which is preliminary data.</text>
</comment>
<sequence>MFSCSFPCVSGTNGIVLTSHRDPKNLSRATLSVLMLKPGCKRNLFGKLLNKTIRRWLAKSLSSYALATEPRNFAAFAAWNFQIGACLAFHFRPVLMHFGFLAFDSGVSHSHTLLLKLY</sequence>
<gene>
    <name evidence="1" type="ORF">WN944_029229</name>
</gene>
<evidence type="ECO:0000313" key="1">
    <source>
        <dbReference type="EMBL" id="KAK9177210.1"/>
    </source>
</evidence>
<organism evidence="1 2">
    <name type="scientific">Citrus x changshan-huyou</name>
    <dbReference type="NCBI Taxonomy" id="2935761"/>
    <lineage>
        <taxon>Eukaryota</taxon>
        <taxon>Viridiplantae</taxon>
        <taxon>Streptophyta</taxon>
        <taxon>Embryophyta</taxon>
        <taxon>Tracheophyta</taxon>
        <taxon>Spermatophyta</taxon>
        <taxon>Magnoliopsida</taxon>
        <taxon>eudicotyledons</taxon>
        <taxon>Gunneridae</taxon>
        <taxon>Pentapetalae</taxon>
        <taxon>rosids</taxon>
        <taxon>malvids</taxon>
        <taxon>Sapindales</taxon>
        <taxon>Rutaceae</taxon>
        <taxon>Aurantioideae</taxon>
        <taxon>Citrus</taxon>
    </lineage>
</organism>
<evidence type="ECO:0000313" key="2">
    <source>
        <dbReference type="Proteomes" id="UP001428341"/>
    </source>
</evidence>
<reference evidence="1 2" key="1">
    <citation type="submission" date="2024-05" db="EMBL/GenBank/DDBJ databases">
        <title>Haplotype-resolved chromosome-level genome assembly of Huyou (Citrus changshanensis).</title>
        <authorList>
            <person name="Miao C."/>
            <person name="Chen W."/>
            <person name="Wu Y."/>
            <person name="Wang L."/>
            <person name="Zhao S."/>
            <person name="Grierson D."/>
            <person name="Xu C."/>
            <person name="Chen K."/>
        </authorList>
    </citation>
    <scope>NUCLEOTIDE SEQUENCE [LARGE SCALE GENOMIC DNA]</scope>
    <source>
        <strain evidence="1">01-14</strain>
        <tissue evidence="1">Leaf</tissue>
    </source>
</reference>
<proteinExistence type="predicted"/>
<accession>A0AAP0LLQ3</accession>
<keyword evidence="2" id="KW-1185">Reference proteome</keyword>
<name>A0AAP0LLQ3_9ROSI</name>
<dbReference type="AlphaFoldDB" id="A0AAP0LLQ3"/>
<dbReference type="EMBL" id="JBCGBO010000025">
    <property type="protein sequence ID" value="KAK9177210.1"/>
    <property type="molecule type" value="Genomic_DNA"/>
</dbReference>